<name>A0A8D9E5E1_9HEMI</name>
<feature type="region of interest" description="Disordered" evidence="1">
    <location>
        <begin position="130"/>
        <end position="163"/>
    </location>
</feature>
<accession>A0A8D9E5E1</accession>
<dbReference type="EMBL" id="HBUF01423959">
    <property type="protein sequence ID" value="CAG6741191.1"/>
    <property type="molecule type" value="Transcribed_RNA"/>
</dbReference>
<evidence type="ECO:0000313" key="2">
    <source>
        <dbReference type="EMBL" id="CAG6741191.1"/>
    </source>
</evidence>
<organism evidence="2">
    <name type="scientific">Cacopsylla melanoneura</name>
    <dbReference type="NCBI Taxonomy" id="428564"/>
    <lineage>
        <taxon>Eukaryota</taxon>
        <taxon>Metazoa</taxon>
        <taxon>Ecdysozoa</taxon>
        <taxon>Arthropoda</taxon>
        <taxon>Hexapoda</taxon>
        <taxon>Insecta</taxon>
        <taxon>Pterygota</taxon>
        <taxon>Neoptera</taxon>
        <taxon>Paraneoptera</taxon>
        <taxon>Hemiptera</taxon>
        <taxon>Sternorrhyncha</taxon>
        <taxon>Psylloidea</taxon>
        <taxon>Psyllidae</taxon>
        <taxon>Psyllinae</taxon>
        <taxon>Cacopsylla</taxon>
    </lineage>
</organism>
<reference evidence="2" key="1">
    <citation type="submission" date="2021-05" db="EMBL/GenBank/DDBJ databases">
        <authorList>
            <person name="Alioto T."/>
            <person name="Alioto T."/>
            <person name="Gomez Garrido J."/>
        </authorList>
    </citation>
    <scope>NUCLEOTIDE SEQUENCE</scope>
</reference>
<sequence>MDVLFVTTLNEPKLKFDDETEPEGDKSIRVDVSDKNENQFGAVGEEEMFEDQFDIEENMDESEFGIETDMFDRDEISIKEDKDRDEIDIEKEMDGDEIDIKEDMDRLDIEEEMGGDDISIVDMDDINIEEDKDSDEIGIEEDNFDNEEENEAEEYSGSDGKRSCVYRIPNVGARALPDQRVMYYG</sequence>
<evidence type="ECO:0000256" key="1">
    <source>
        <dbReference type="SAM" id="MobiDB-lite"/>
    </source>
</evidence>
<proteinExistence type="predicted"/>
<feature type="compositionally biased region" description="Acidic residues" evidence="1">
    <location>
        <begin position="130"/>
        <end position="156"/>
    </location>
</feature>
<dbReference type="AlphaFoldDB" id="A0A8D9E5E1"/>
<protein>
    <submittedName>
        <fullName evidence="2">Uncharacterized protein</fullName>
    </submittedName>
</protein>